<dbReference type="Proteomes" id="UP001497700">
    <property type="component" value="Unassembled WGS sequence"/>
</dbReference>
<accession>A0ACB9YSL7</accession>
<gene>
    <name evidence="1" type="ORF">F4820DRAFT_32084</name>
</gene>
<evidence type="ECO:0000313" key="2">
    <source>
        <dbReference type="Proteomes" id="UP001497700"/>
    </source>
</evidence>
<comment type="caution">
    <text evidence="1">The sequence shown here is derived from an EMBL/GenBank/DDBJ whole genome shotgun (WGS) entry which is preliminary data.</text>
</comment>
<dbReference type="EMBL" id="MU393530">
    <property type="protein sequence ID" value="KAI4862232.1"/>
    <property type="molecule type" value="Genomic_DNA"/>
</dbReference>
<proteinExistence type="predicted"/>
<protein>
    <submittedName>
        <fullName evidence="1">Uncharacterized protein</fullName>
    </submittedName>
</protein>
<reference evidence="1 2" key="1">
    <citation type="journal article" date="2022" name="New Phytol.">
        <title>Ecological generalism drives hyperdiversity of secondary metabolite gene clusters in xylarialean endophytes.</title>
        <authorList>
            <person name="Franco M.E.E."/>
            <person name="Wisecaver J.H."/>
            <person name="Arnold A.E."/>
            <person name="Ju Y.M."/>
            <person name="Slot J.C."/>
            <person name="Ahrendt S."/>
            <person name="Moore L.P."/>
            <person name="Eastman K.E."/>
            <person name="Scott K."/>
            <person name="Konkel Z."/>
            <person name="Mondo S.J."/>
            <person name="Kuo A."/>
            <person name="Hayes R.D."/>
            <person name="Haridas S."/>
            <person name="Andreopoulos B."/>
            <person name="Riley R."/>
            <person name="LaButti K."/>
            <person name="Pangilinan J."/>
            <person name="Lipzen A."/>
            <person name="Amirebrahimi M."/>
            <person name="Yan J."/>
            <person name="Adam C."/>
            <person name="Keymanesh K."/>
            <person name="Ng V."/>
            <person name="Louie K."/>
            <person name="Northen T."/>
            <person name="Drula E."/>
            <person name="Henrissat B."/>
            <person name="Hsieh H.M."/>
            <person name="Youens-Clark K."/>
            <person name="Lutzoni F."/>
            <person name="Miadlikowska J."/>
            <person name="Eastwood D.C."/>
            <person name="Hamelin R.C."/>
            <person name="Grigoriev I.V."/>
            <person name="U'Ren J.M."/>
        </authorList>
    </citation>
    <scope>NUCLEOTIDE SEQUENCE [LARGE SCALE GENOMIC DNA]</scope>
    <source>
        <strain evidence="1 2">CBS 119005</strain>
    </source>
</reference>
<sequence length="477" mass="53001">MFSTVSLRKRTRRHDRLLDLYDLAMLITSQCSGMFDRHRLHDQKFQFLDMFDQSIGVVTDKESQLFRRFNQASSRSAQWLQNHRHRRGMGRPVRLSAFGTPDTLESTDMAQFPDALLDIGFETALLAEIKDIRDELNIIAVILATQEATLEEFEWELENELRGDGPKRSAEVATAEIRKRGREQLRGLEMRQKDIARMDQQAQSLYMNLTDLLDLKQKHSNALEARFAGDQAVIAAKQGQTVMVFTIVTIVFLPMSFIAAFFAINLQEWADGRLTIPYVSKYMFGIGLGISIPLIATALAVTDLSDAARGLAAGRWLEGWKWWSRGGGGGGGRRGPSAKDGGGYDKYGEEGNKGGGLGKETTTSSQIVHSKASMSTQRRSGVSRDRQQQVDGLSPRIRPTLYSQDRSGGGGDDHYVTASRLSPVSAHRGAGRPRNVSFGSGNATTATTAPWARPSLDRNRGRRISEDLEKGRRLAYA</sequence>
<evidence type="ECO:0000313" key="1">
    <source>
        <dbReference type="EMBL" id="KAI4862232.1"/>
    </source>
</evidence>
<keyword evidence="2" id="KW-1185">Reference proteome</keyword>
<organism evidence="1 2">
    <name type="scientific">Hypoxylon rubiginosum</name>
    <dbReference type="NCBI Taxonomy" id="110542"/>
    <lineage>
        <taxon>Eukaryota</taxon>
        <taxon>Fungi</taxon>
        <taxon>Dikarya</taxon>
        <taxon>Ascomycota</taxon>
        <taxon>Pezizomycotina</taxon>
        <taxon>Sordariomycetes</taxon>
        <taxon>Xylariomycetidae</taxon>
        <taxon>Xylariales</taxon>
        <taxon>Hypoxylaceae</taxon>
        <taxon>Hypoxylon</taxon>
    </lineage>
</organism>
<name>A0ACB9YSL7_9PEZI</name>